<keyword evidence="1" id="KW-1133">Transmembrane helix</keyword>
<dbReference type="OrthoDB" id="1436599at2"/>
<keyword evidence="1" id="KW-0812">Transmembrane</keyword>
<organism evidence="2 3">
    <name type="scientific">Flavobacterium suncheonense GH29-5 = DSM 17707</name>
    <dbReference type="NCBI Taxonomy" id="1121899"/>
    <lineage>
        <taxon>Bacteria</taxon>
        <taxon>Pseudomonadati</taxon>
        <taxon>Bacteroidota</taxon>
        <taxon>Flavobacteriia</taxon>
        <taxon>Flavobacteriales</taxon>
        <taxon>Flavobacteriaceae</taxon>
        <taxon>Flavobacterium</taxon>
    </lineage>
</organism>
<keyword evidence="3" id="KW-1185">Reference proteome</keyword>
<dbReference type="AlphaFoldDB" id="A0A0A2M2V6"/>
<comment type="caution">
    <text evidence="2">The sequence shown here is derived from an EMBL/GenBank/DDBJ whole genome shotgun (WGS) entry which is preliminary data.</text>
</comment>
<dbReference type="STRING" id="1121899.GCA_000430025_02645"/>
<sequence>MNLKERIYDFGINILIYVCVIAFFITVIGLGYRGKHSISEEPNWYVAFFGFIFLLPFLIYFYLLNRKINRKTKNELNGIKSLIKNGIRSELDLTKLEITQNENYLLIGNEIIINKYGQKNFQTELRLKNNFSYVFYTDINKDNLKIYFNLNPKTSLFTDKYNKTKQYLDLEFLNK</sequence>
<keyword evidence="1" id="KW-0472">Membrane</keyword>
<dbReference type="Proteomes" id="UP000030121">
    <property type="component" value="Unassembled WGS sequence"/>
</dbReference>
<protein>
    <submittedName>
        <fullName evidence="2">Uncharacterized protein</fullName>
    </submittedName>
</protein>
<name>A0A0A2M2V6_9FLAO</name>
<evidence type="ECO:0000313" key="3">
    <source>
        <dbReference type="Proteomes" id="UP000030121"/>
    </source>
</evidence>
<gene>
    <name evidence="2" type="ORF">Q764_13860</name>
</gene>
<accession>A0A0A2M2V6</accession>
<dbReference type="RefSeq" id="WP_026980942.1">
    <property type="nucleotide sequence ID" value="NZ_AUCZ01000018.1"/>
</dbReference>
<evidence type="ECO:0000256" key="1">
    <source>
        <dbReference type="SAM" id="Phobius"/>
    </source>
</evidence>
<reference evidence="2 3" key="1">
    <citation type="submission" date="2013-09" db="EMBL/GenBank/DDBJ databases">
        <authorList>
            <person name="Zeng Z."/>
            <person name="Chen C."/>
        </authorList>
    </citation>
    <scope>NUCLEOTIDE SEQUENCE [LARGE SCALE GENOMIC DNA]</scope>
    <source>
        <strain evidence="2 3">GH29-5</strain>
    </source>
</reference>
<dbReference type="EMBL" id="JRLW01000037">
    <property type="protein sequence ID" value="KGO85951.1"/>
    <property type="molecule type" value="Genomic_DNA"/>
</dbReference>
<evidence type="ECO:0000313" key="2">
    <source>
        <dbReference type="EMBL" id="KGO85951.1"/>
    </source>
</evidence>
<proteinExistence type="predicted"/>
<feature type="transmembrane region" description="Helical" evidence="1">
    <location>
        <begin position="12"/>
        <end position="32"/>
    </location>
</feature>
<feature type="transmembrane region" description="Helical" evidence="1">
    <location>
        <begin position="44"/>
        <end position="63"/>
    </location>
</feature>